<evidence type="ECO:0000256" key="3">
    <source>
        <dbReference type="ARBA" id="ARBA00022842"/>
    </source>
</evidence>
<dbReference type="OrthoDB" id="9786940at2"/>
<evidence type="ECO:0000256" key="4">
    <source>
        <dbReference type="PIRSR" id="PIRSR015582-1"/>
    </source>
</evidence>
<name>A0A1G7HMK3_9FLAO</name>
<accession>A0A1G7HMK3</accession>
<dbReference type="RefSeq" id="WP_093144841.1">
    <property type="nucleotide sequence ID" value="NZ_BMWO01000004.1"/>
</dbReference>
<protein>
    <submittedName>
        <fullName evidence="7">Citrate lyase subunit beta / citryl-CoA lyase</fullName>
    </submittedName>
</protein>
<gene>
    <name evidence="7" type="ORF">SAMN05421855_104183</name>
</gene>
<feature type="binding site" evidence="5">
    <location>
        <position position="161"/>
    </location>
    <ligand>
        <name>Mg(2+)</name>
        <dbReference type="ChEBI" id="CHEBI:18420"/>
    </ligand>
</feature>
<keyword evidence="2 5" id="KW-0479">Metal-binding</keyword>
<dbReference type="Gene3D" id="3.20.20.60">
    <property type="entry name" value="Phosphoenolpyruvate-binding domains"/>
    <property type="match status" value="1"/>
</dbReference>
<dbReference type="GO" id="GO:0000287">
    <property type="term" value="F:magnesium ion binding"/>
    <property type="evidence" value="ECO:0007669"/>
    <property type="project" value="TreeGrafter"/>
</dbReference>
<evidence type="ECO:0000259" key="6">
    <source>
        <dbReference type="Pfam" id="PF03328"/>
    </source>
</evidence>
<organism evidence="7 8">
    <name type="scientific">Ulvibacter litoralis</name>
    <dbReference type="NCBI Taxonomy" id="227084"/>
    <lineage>
        <taxon>Bacteria</taxon>
        <taxon>Pseudomonadati</taxon>
        <taxon>Bacteroidota</taxon>
        <taxon>Flavobacteriia</taxon>
        <taxon>Flavobacteriales</taxon>
        <taxon>Flavobacteriaceae</taxon>
        <taxon>Ulvibacter</taxon>
    </lineage>
</organism>
<reference evidence="7 8" key="1">
    <citation type="submission" date="2016-10" db="EMBL/GenBank/DDBJ databases">
        <authorList>
            <person name="de Groot N.N."/>
        </authorList>
    </citation>
    <scope>NUCLEOTIDE SEQUENCE [LARGE SCALE GENOMIC DNA]</scope>
    <source>
        <strain evidence="7 8">DSM 16195</strain>
    </source>
</reference>
<evidence type="ECO:0000256" key="2">
    <source>
        <dbReference type="ARBA" id="ARBA00022723"/>
    </source>
</evidence>
<dbReference type="GO" id="GO:0006107">
    <property type="term" value="P:oxaloacetate metabolic process"/>
    <property type="evidence" value="ECO:0007669"/>
    <property type="project" value="TreeGrafter"/>
</dbReference>
<dbReference type="Pfam" id="PF03328">
    <property type="entry name" value="HpcH_HpaI"/>
    <property type="match status" value="1"/>
</dbReference>
<evidence type="ECO:0000256" key="1">
    <source>
        <dbReference type="ARBA" id="ARBA00001946"/>
    </source>
</evidence>
<keyword evidence="8" id="KW-1185">Reference proteome</keyword>
<proteinExistence type="predicted"/>
<feature type="binding site" evidence="4">
    <location>
        <position position="134"/>
    </location>
    <ligand>
        <name>substrate</name>
    </ligand>
</feature>
<comment type="cofactor">
    <cofactor evidence="1">
        <name>Mg(2+)</name>
        <dbReference type="ChEBI" id="CHEBI:18420"/>
    </cofactor>
</comment>
<dbReference type="AlphaFoldDB" id="A0A1G7HMK3"/>
<feature type="binding site" evidence="5">
    <location>
        <position position="134"/>
    </location>
    <ligand>
        <name>Mg(2+)</name>
        <dbReference type="ChEBI" id="CHEBI:18420"/>
    </ligand>
</feature>
<dbReference type="STRING" id="227084.SAMN05421855_104183"/>
<dbReference type="PANTHER" id="PTHR32308:SF0">
    <property type="entry name" value="HPCH_HPAI ALDOLASE_CITRATE LYASE DOMAIN-CONTAINING PROTEIN"/>
    <property type="match status" value="1"/>
</dbReference>
<dbReference type="InterPro" id="IPR005000">
    <property type="entry name" value="Aldolase/citrate-lyase_domain"/>
</dbReference>
<keyword evidence="7" id="KW-0456">Lyase</keyword>
<evidence type="ECO:0000313" key="8">
    <source>
        <dbReference type="Proteomes" id="UP000199321"/>
    </source>
</evidence>
<evidence type="ECO:0000313" key="7">
    <source>
        <dbReference type="EMBL" id="SDF01685.1"/>
    </source>
</evidence>
<dbReference type="Proteomes" id="UP000199321">
    <property type="component" value="Unassembled WGS sequence"/>
</dbReference>
<feature type="binding site" evidence="4">
    <location>
        <position position="71"/>
    </location>
    <ligand>
        <name>substrate</name>
    </ligand>
</feature>
<dbReference type="InterPro" id="IPR011206">
    <property type="entry name" value="Citrate_lyase_beta/mcl1/mcl2"/>
</dbReference>
<keyword evidence="3 5" id="KW-0460">Magnesium</keyword>
<dbReference type="InterPro" id="IPR040442">
    <property type="entry name" value="Pyrv_kinase-like_dom_sf"/>
</dbReference>
<dbReference type="InterPro" id="IPR015813">
    <property type="entry name" value="Pyrv/PenolPyrv_kinase-like_dom"/>
</dbReference>
<dbReference type="PIRSF" id="PIRSF015582">
    <property type="entry name" value="Cit_lyase_B"/>
    <property type="match status" value="1"/>
</dbReference>
<sequence>MKNSLQLLRTMMFVPGHNEKIIDSASKSAADALIFDLEDSVQPVSNKLLAREIIVRRSKEKQFDRFQKFVRLNEIETEFFLQDVLQVTKGNIDGFLLSKTNTKEDVQYLDNLLTSIELERGLEANTFTIVPILESALSIVNINEIAISSKRIIALGFGSEDYVSDIQGVRDFETNLSISFPRNLVPIVARAHNLEAIDAAYINVHDLEGLDRHLQIGKVLGYGGMWILHPKQNELANKVFSPTEEEYKTSVEFLRLYEEAKKLNKGVAIIEGKFVGPPLITKSKDIIARVELIEKRKQQFNS</sequence>
<evidence type="ECO:0000256" key="5">
    <source>
        <dbReference type="PIRSR" id="PIRSR015582-2"/>
    </source>
</evidence>
<dbReference type="EMBL" id="FNBA01000004">
    <property type="protein sequence ID" value="SDF01685.1"/>
    <property type="molecule type" value="Genomic_DNA"/>
</dbReference>
<dbReference type="PANTHER" id="PTHR32308">
    <property type="entry name" value="LYASE BETA SUBUNIT, PUTATIVE (AFU_ORTHOLOGUE AFUA_4G13030)-RELATED"/>
    <property type="match status" value="1"/>
</dbReference>
<dbReference type="GO" id="GO:0016829">
    <property type="term" value="F:lyase activity"/>
    <property type="evidence" value="ECO:0007669"/>
    <property type="project" value="UniProtKB-KW"/>
</dbReference>
<feature type="domain" description="HpcH/HpaI aldolase/citrate lyase" evidence="6">
    <location>
        <begin position="9"/>
        <end position="230"/>
    </location>
</feature>
<dbReference type="SUPFAM" id="SSF51621">
    <property type="entry name" value="Phosphoenolpyruvate/pyruvate domain"/>
    <property type="match status" value="1"/>
</dbReference>